<dbReference type="GO" id="GO:0000976">
    <property type="term" value="F:transcription cis-regulatory region binding"/>
    <property type="evidence" value="ECO:0007669"/>
    <property type="project" value="TreeGrafter"/>
</dbReference>
<name>V7I626_9CLOT</name>
<evidence type="ECO:0000256" key="1">
    <source>
        <dbReference type="ARBA" id="ARBA00022491"/>
    </source>
</evidence>
<dbReference type="Proteomes" id="UP000017747">
    <property type="component" value="Unassembled WGS sequence"/>
</dbReference>
<dbReference type="PROSITE" id="PS50932">
    <property type="entry name" value="HTH_LACI_2"/>
    <property type="match status" value="1"/>
</dbReference>
<evidence type="ECO:0000256" key="3">
    <source>
        <dbReference type="ARBA" id="ARBA00023125"/>
    </source>
</evidence>
<dbReference type="eggNOG" id="COG1609">
    <property type="taxonomic scope" value="Bacteria"/>
</dbReference>
<reference evidence="6 7" key="1">
    <citation type="journal article" date="2014" name="Genome Announc.">
        <title>Genome Sequence of Youngiibacter fragilis, the Type Strain of the Genus Youngiibacter.</title>
        <authorList>
            <person name="Wawrik C.B."/>
            <person name="Callaghan A.V."/>
            <person name="Stamps B.W."/>
            <person name="Wawrik B."/>
        </authorList>
    </citation>
    <scope>NUCLEOTIDE SEQUENCE [LARGE SCALE GENOMIC DNA]</scope>
    <source>
        <strain evidence="6 7">232.1</strain>
    </source>
</reference>
<dbReference type="SMART" id="SM00354">
    <property type="entry name" value="HTH_LACI"/>
    <property type="match status" value="1"/>
</dbReference>
<keyword evidence="7" id="KW-1185">Reference proteome</keyword>
<keyword evidence="1" id="KW-0678">Repressor</keyword>
<sequence>MTATLKDIARLAGVSTATVSKIVNGKDHDIGEKTIEKVKSIIQEQDYRPNSLARSMKTKVTKTIGLIIPDVRNPFFTDLARGAEDSANERGYSLLFCNSDDDLKKEMEYINTLTEKQVDGIALAGSVKRNREIEEKFQVRVPIVTLDRDAYFKGIKGRVLIDNFNGAYDAVKYLIGLGHRRILFLSGRLDIRVSEERLAGYRKALEDSGIGFDGDLVAEGNFNFNFGYDYIMSGSLDGTVTAIFCGNDLIALGAVKALKKLKKKVPEDISIIGFDDIYLASINTPELTTVRQPSYDLGYIAVGRLIDILEGIEHKQNMVEIKLELVVRESTGSLDVTV</sequence>
<protein>
    <submittedName>
        <fullName evidence="6">LacI family transcriptional regulator</fullName>
    </submittedName>
</protein>
<comment type="caution">
    <text evidence="6">The sequence shown here is derived from an EMBL/GenBank/DDBJ whole genome shotgun (WGS) entry which is preliminary data.</text>
</comment>
<proteinExistence type="predicted"/>
<dbReference type="PROSITE" id="PS00356">
    <property type="entry name" value="HTH_LACI_1"/>
    <property type="match status" value="1"/>
</dbReference>
<evidence type="ECO:0000313" key="7">
    <source>
        <dbReference type="Proteomes" id="UP000017747"/>
    </source>
</evidence>
<dbReference type="Pfam" id="PF13377">
    <property type="entry name" value="Peripla_BP_3"/>
    <property type="match status" value="1"/>
</dbReference>
<evidence type="ECO:0000313" key="6">
    <source>
        <dbReference type="EMBL" id="ETA80751.1"/>
    </source>
</evidence>
<dbReference type="AlphaFoldDB" id="V7I626"/>
<keyword evidence="2" id="KW-0805">Transcription regulation</keyword>
<dbReference type="Gene3D" id="1.10.260.40">
    <property type="entry name" value="lambda repressor-like DNA-binding domains"/>
    <property type="match status" value="1"/>
</dbReference>
<dbReference type="RefSeq" id="WP_023387110.1">
    <property type="nucleotide sequence ID" value="NZ_AXUN02000173.1"/>
</dbReference>
<dbReference type="PRINTS" id="PR00036">
    <property type="entry name" value="HTHLACI"/>
</dbReference>
<dbReference type="SUPFAM" id="SSF47413">
    <property type="entry name" value="lambda repressor-like DNA-binding domains"/>
    <property type="match status" value="1"/>
</dbReference>
<keyword evidence="4" id="KW-0804">Transcription</keyword>
<dbReference type="GO" id="GO:0003700">
    <property type="term" value="F:DNA-binding transcription factor activity"/>
    <property type="evidence" value="ECO:0007669"/>
    <property type="project" value="TreeGrafter"/>
</dbReference>
<dbReference type="EMBL" id="AXUN02000173">
    <property type="protein sequence ID" value="ETA80751.1"/>
    <property type="molecule type" value="Genomic_DNA"/>
</dbReference>
<dbReference type="PANTHER" id="PTHR30146">
    <property type="entry name" value="LACI-RELATED TRANSCRIPTIONAL REPRESSOR"/>
    <property type="match status" value="1"/>
</dbReference>
<keyword evidence="3" id="KW-0238">DNA-binding</keyword>
<dbReference type="CDD" id="cd06267">
    <property type="entry name" value="PBP1_LacI_sugar_binding-like"/>
    <property type="match status" value="1"/>
</dbReference>
<dbReference type="PANTHER" id="PTHR30146:SF148">
    <property type="entry name" value="HTH-TYPE TRANSCRIPTIONAL REPRESSOR PURR-RELATED"/>
    <property type="match status" value="1"/>
</dbReference>
<dbReference type="InterPro" id="IPR010982">
    <property type="entry name" value="Lambda_DNA-bd_dom_sf"/>
</dbReference>
<dbReference type="OrthoDB" id="369222at2"/>
<organism evidence="6 7">
    <name type="scientific">Youngiibacter fragilis 232.1</name>
    <dbReference type="NCBI Taxonomy" id="994573"/>
    <lineage>
        <taxon>Bacteria</taxon>
        <taxon>Bacillati</taxon>
        <taxon>Bacillota</taxon>
        <taxon>Clostridia</taxon>
        <taxon>Eubacteriales</taxon>
        <taxon>Clostridiaceae</taxon>
        <taxon>Youngiibacter</taxon>
    </lineage>
</organism>
<dbReference type="Pfam" id="PF00356">
    <property type="entry name" value="LacI"/>
    <property type="match status" value="1"/>
</dbReference>
<dbReference type="CDD" id="cd01392">
    <property type="entry name" value="HTH_LacI"/>
    <property type="match status" value="1"/>
</dbReference>
<feature type="domain" description="HTH lacI-type" evidence="5">
    <location>
        <begin position="3"/>
        <end position="58"/>
    </location>
</feature>
<dbReference type="InterPro" id="IPR046335">
    <property type="entry name" value="LacI/GalR-like_sensor"/>
</dbReference>
<dbReference type="STRING" id="994573.T472_0210110"/>
<dbReference type="InterPro" id="IPR028082">
    <property type="entry name" value="Peripla_BP_I"/>
</dbReference>
<gene>
    <name evidence="6" type="ORF">T472_0210110</name>
</gene>
<evidence type="ECO:0000256" key="4">
    <source>
        <dbReference type="ARBA" id="ARBA00023163"/>
    </source>
</evidence>
<dbReference type="SUPFAM" id="SSF53822">
    <property type="entry name" value="Periplasmic binding protein-like I"/>
    <property type="match status" value="1"/>
</dbReference>
<dbReference type="InterPro" id="IPR000843">
    <property type="entry name" value="HTH_LacI"/>
</dbReference>
<evidence type="ECO:0000259" key="5">
    <source>
        <dbReference type="PROSITE" id="PS50932"/>
    </source>
</evidence>
<dbReference type="Gene3D" id="3.40.50.2300">
    <property type="match status" value="2"/>
</dbReference>
<evidence type="ECO:0000256" key="2">
    <source>
        <dbReference type="ARBA" id="ARBA00023015"/>
    </source>
</evidence>
<accession>V7I626</accession>